<dbReference type="EC" id="5.2.1.8" evidence="4"/>
<dbReference type="InterPro" id="IPR002130">
    <property type="entry name" value="Cyclophilin-type_PPIase_dom"/>
</dbReference>
<evidence type="ECO:0000256" key="4">
    <source>
        <dbReference type="RuleBase" id="RU363019"/>
    </source>
</evidence>
<organism evidence="6 7">
    <name type="scientific">Chlorobium ferrooxidans DSM 13031</name>
    <dbReference type="NCBI Taxonomy" id="377431"/>
    <lineage>
        <taxon>Bacteria</taxon>
        <taxon>Pseudomonadati</taxon>
        <taxon>Chlorobiota</taxon>
        <taxon>Chlorobiia</taxon>
        <taxon>Chlorobiales</taxon>
        <taxon>Chlorobiaceae</taxon>
        <taxon>Chlorobium/Pelodictyon group</taxon>
        <taxon>Chlorobium</taxon>
    </lineage>
</organism>
<protein>
    <recommendedName>
        <fullName evidence="4">Peptidyl-prolyl cis-trans isomerase</fullName>
        <shortName evidence="4">PPIase</shortName>
        <ecNumber evidence="4">5.2.1.8</ecNumber>
    </recommendedName>
</protein>
<dbReference type="PANTHER" id="PTHR45625">
    <property type="entry name" value="PEPTIDYL-PROLYL CIS-TRANS ISOMERASE-RELATED"/>
    <property type="match status" value="1"/>
</dbReference>
<dbReference type="PRINTS" id="PR00153">
    <property type="entry name" value="CSAPPISMRASE"/>
</dbReference>
<sequence length="187" mass="20447">MNRPLRTLALMFGLLATLLPLSVYGAPALDRANTIYLDLPAGRVVIRLLPDLAPRHVARIKELTRKGFYDALSFHRVIPGFMAQTGDPQGDGSGGSGQQLKAEFSRQQHIRGTVSMARASDPNSGDSQFFICFAPAPFLDGQYTIWGQVVSGMEFVDKVRAGSQFNNGMVSNPTRIVRMRVAPDVKP</sequence>
<feature type="domain" description="PPIase cyclophilin-type" evidence="5">
    <location>
        <begin position="40"/>
        <end position="179"/>
    </location>
</feature>
<accession>Q0YQJ1</accession>
<dbReference type="GO" id="GO:0006457">
    <property type="term" value="P:protein folding"/>
    <property type="evidence" value="ECO:0007669"/>
    <property type="project" value="InterPro"/>
</dbReference>
<comment type="similarity">
    <text evidence="1 4">Belongs to the cyclophilin-type PPIase family.</text>
</comment>
<reference evidence="6 7" key="2">
    <citation type="submission" date="2006-07" db="EMBL/GenBank/DDBJ databases">
        <title>Sequencing of the draft genome and assembly of Chlorobium ferroxidans DSM 13031.</title>
        <authorList>
            <consortium name="US DOE Joint Genome Institute (JGI-PGF)"/>
            <person name="Copeland A."/>
            <person name="Lucas S."/>
            <person name="Lapidus A."/>
            <person name="Barry K."/>
            <person name="Glavina del Rio T."/>
            <person name="Dalin E."/>
            <person name="Tice H."/>
            <person name="Bruce D."/>
            <person name="Pitluck S."/>
            <person name="Richardson P."/>
        </authorList>
    </citation>
    <scope>NUCLEOTIDE SEQUENCE [LARGE SCALE GENOMIC DNA]</scope>
    <source>
        <strain evidence="6 7">DSM 13031</strain>
    </source>
</reference>
<evidence type="ECO:0000256" key="1">
    <source>
        <dbReference type="ARBA" id="ARBA00007365"/>
    </source>
</evidence>
<dbReference type="PANTHER" id="PTHR45625:SF4">
    <property type="entry name" value="PEPTIDYLPROLYL ISOMERASE DOMAIN AND WD REPEAT-CONTAINING PROTEIN 1"/>
    <property type="match status" value="1"/>
</dbReference>
<comment type="catalytic activity">
    <reaction evidence="4">
        <text>[protein]-peptidylproline (omega=180) = [protein]-peptidylproline (omega=0)</text>
        <dbReference type="Rhea" id="RHEA:16237"/>
        <dbReference type="Rhea" id="RHEA-COMP:10747"/>
        <dbReference type="Rhea" id="RHEA-COMP:10748"/>
        <dbReference type="ChEBI" id="CHEBI:83833"/>
        <dbReference type="ChEBI" id="CHEBI:83834"/>
        <dbReference type="EC" id="5.2.1.8"/>
    </reaction>
</comment>
<evidence type="ECO:0000259" key="5">
    <source>
        <dbReference type="PROSITE" id="PS50072"/>
    </source>
</evidence>
<evidence type="ECO:0000313" key="6">
    <source>
        <dbReference type="EMBL" id="EAT58520.1"/>
    </source>
</evidence>
<evidence type="ECO:0000313" key="7">
    <source>
        <dbReference type="Proteomes" id="UP000004162"/>
    </source>
</evidence>
<keyword evidence="2 4" id="KW-0697">Rotamase</keyword>
<name>Q0YQJ1_9CHLB</name>
<evidence type="ECO:0000256" key="2">
    <source>
        <dbReference type="ARBA" id="ARBA00023110"/>
    </source>
</evidence>
<keyword evidence="3 4" id="KW-0413">Isomerase</keyword>
<gene>
    <name evidence="6" type="ORF">CferDRAFT_0548</name>
</gene>
<evidence type="ECO:0000256" key="3">
    <source>
        <dbReference type="ARBA" id="ARBA00023235"/>
    </source>
</evidence>
<dbReference type="Proteomes" id="UP000004162">
    <property type="component" value="Unassembled WGS sequence"/>
</dbReference>
<dbReference type="GO" id="GO:0003755">
    <property type="term" value="F:peptidyl-prolyl cis-trans isomerase activity"/>
    <property type="evidence" value="ECO:0007669"/>
    <property type="project" value="UniProtKB-UniRule"/>
</dbReference>
<dbReference type="PROSITE" id="PS00170">
    <property type="entry name" value="CSA_PPIASE_1"/>
    <property type="match status" value="1"/>
</dbReference>
<dbReference type="InterPro" id="IPR029000">
    <property type="entry name" value="Cyclophilin-like_dom_sf"/>
</dbReference>
<dbReference type="Pfam" id="PF00160">
    <property type="entry name" value="Pro_isomerase"/>
    <property type="match status" value="1"/>
</dbReference>
<dbReference type="Gene3D" id="2.40.100.10">
    <property type="entry name" value="Cyclophilin-like"/>
    <property type="match status" value="1"/>
</dbReference>
<dbReference type="PROSITE" id="PS50072">
    <property type="entry name" value="CSA_PPIASE_2"/>
    <property type="match status" value="1"/>
</dbReference>
<dbReference type="EMBL" id="AASE01000017">
    <property type="protein sequence ID" value="EAT58520.1"/>
    <property type="molecule type" value="Genomic_DNA"/>
</dbReference>
<comment type="caution">
    <text evidence="6">The sequence shown here is derived from an EMBL/GenBank/DDBJ whole genome shotgun (WGS) entry which is preliminary data.</text>
</comment>
<dbReference type="CDD" id="cd00317">
    <property type="entry name" value="cyclophilin"/>
    <property type="match status" value="1"/>
</dbReference>
<reference evidence="6 7" key="1">
    <citation type="submission" date="2006-07" db="EMBL/GenBank/DDBJ databases">
        <title>Annotation of the draft genome assembly of Chlorobium ferroxidans DSM 13031.</title>
        <authorList>
            <consortium name="US DOE Joint Genome Institute (JGI-ORNL)"/>
            <person name="Larimer F."/>
            <person name="Land M."/>
            <person name="Hauser L."/>
        </authorList>
    </citation>
    <scope>NUCLEOTIDE SEQUENCE [LARGE SCALE GENOMIC DNA]</scope>
    <source>
        <strain evidence="6 7">DSM 13031</strain>
    </source>
</reference>
<dbReference type="SUPFAM" id="SSF50891">
    <property type="entry name" value="Cyclophilin-like"/>
    <property type="match status" value="1"/>
</dbReference>
<dbReference type="OrthoDB" id="9807797at2"/>
<keyword evidence="7" id="KW-1185">Reference proteome</keyword>
<comment type="function">
    <text evidence="4">PPIases accelerate the folding of proteins. It catalyzes the cis-trans isomerization of proline imidic peptide bonds in oligopeptides.</text>
</comment>
<dbReference type="AlphaFoldDB" id="Q0YQJ1"/>
<dbReference type="RefSeq" id="WP_006366793.1">
    <property type="nucleotide sequence ID" value="NZ_AASE01000017.1"/>
</dbReference>
<dbReference type="InterPro" id="IPR020892">
    <property type="entry name" value="Cyclophilin-type_PPIase_CS"/>
</dbReference>
<proteinExistence type="inferred from homology"/>
<dbReference type="InterPro" id="IPR044666">
    <property type="entry name" value="Cyclophilin_A-like"/>
</dbReference>